<organism evidence="1">
    <name type="scientific">marine metagenome</name>
    <dbReference type="NCBI Taxonomy" id="408172"/>
    <lineage>
        <taxon>unclassified sequences</taxon>
        <taxon>metagenomes</taxon>
        <taxon>ecological metagenomes</taxon>
    </lineage>
</organism>
<evidence type="ECO:0000313" key="1">
    <source>
        <dbReference type="EMBL" id="SVD27472.1"/>
    </source>
</evidence>
<evidence type="ECO:0008006" key="2">
    <source>
        <dbReference type="Google" id="ProtNLM"/>
    </source>
</evidence>
<dbReference type="Pfam" id="PF09754">
    <property type="entry name" value="PAC2"/>
    <property type="match status" value="1"/>
</dbReference>
<dbReference type="SUPFAM" id="SSF159659">
    <property type="entry name" value="Cgl1923-like"/>
    <property type="match status" value="1"/>
</dbReference>
<dbReference type="EMBL" id="UINC01140364">
    <property type="protein sequence ID" value="SVD27472.1"/>
    <property type="molecule type" value="Genomic_DNA"/>
</dbReference>
<dbReference type="AlphaFoldDB" id="A0A382U0J3"/>
<dbReference type="Gene3D" id="3.40.50.10900">
    <property type="entry name" value="PAC-like subunit"/>
    <property type="match status" value="1"/>
</dbReference>
<accession>A0A382U0J3</accession>
<dbReference type="InterPro" id="IPR019151">
    <property type="entry name" value="Proteasome_assmbl_chaperone_2"/>
</dbReference>
<gene>
    <name evidence="1" type="ORF">METZ01_LOCUS380326</name>
</gene>
<sequence length="195" mass="21694">VNNFSIEEYPDLHDPIGLVVFTGWNDAANSASNAAHFITKSLNARRFASLAEEPFYDFTKNPPAVSVSPSGERNLSWPNPEFFFVKQTDLERDLVIAIAAEPDLRWRTFSQSYVEMFESLNVSLVISLGALLAESSHRRPIHVVGSSADPDIEQRLQFRRSSYEGPTGILGALNFALQQADVPAISLWASVPHYI</sequence>
<feature type="non-terminal residue" evidence="1">
    <location>
        <position position="195"/>
    </location>
</feature>
<dbReference type="InterPro" id="IPR038389">
    <property type="entry name" value="PSMG2_sf"/>
</dbReference>
<proteinExistence type="predicted"/>
<protein>
    <recommendedName>
        <fullName evidence="2">PAC2 family protein</fullName>
    </recommendedName>
</protein>
<name>A0A382U0J3_9ZZZZ</name>
<feature type="non-terminal residue" evidence="1">
    <location>
        <position position="1"/>
    </location>
</feature>
<reference evidence="1" key="1">
    <citation type="submission" date="2018-05" db="EMBL/GenBank/DDBJ databases">
        <authorList>
            <person name="Lanie J.A."/>
            <person name="Ng W.-L."/>
            <person name="Kazmierczak K.M."/>
            <person name="Andrzejewski T.M."/>
            <person name="Davidsen T.M."/>
            <person name="Wayne K.J."/>
            <person name="Tettelin H."/>
            <person name="Glass J.I."/>
            <person name="Rusch D."/>
            <person name="Podicherti R."/>
            <person name="Tsui H.-C.T."/>
            <person name="Winkler M.E."/>
        </authorList>
    </citation>
    <scope>NUCLEOTIDE SEQUENCE</scope>
</reference>